<evidence type="ECO:0000313" key="3">
    <source>
        <dbReference type="EMBL" id="KAJ7351410.1"/>
    </source>
</evidence>
<dbReference type="GO" id="GO:0005975">
    <property type="term" value="P:carbohydrate metabolic process"/>
    <property type="evidence" value="ECO:0007669"/>
    <property type="project" value="InterPro"/>
</dbReference>
<organism evidence="3 4">
    <name type="scientific">Mycena albidolilacea</name>
    <dbReference type="NCBI Taxonomy" id="1033008"/>
    <lineage>
        <taxon>Eukaryota</taxon>
        <taxon>Fungi</taxon>
        <taxon>Dikarya</taxon>
        <taxon>Basidiomycota</taxon>
        <taxon>Agaricomycotina</taxon>
        <taxon>Agaricomycetes</taxon>
        <taxon>Agaricomycetidae</taxon>
        <taxon>Agaricales</taxon>
        <taxon>Marasmiineae</taxon>
        <taxon>Mycenaceae</taxon>
        <taxon>Mycena</taxon>
    </lineage>
</organism>
<gene>
    <name evidence="3" type="ORF">DFH08DRAFT_957722</name>
</gene>
<proteinExistence type="predicted"/>
<comment type="caution">
    <text evidence="3">The sequence shown here is derived from an EMBL/GenBank/DDBJ whole genome shotgun (WGS) entry which is preliminary data.</text>
</comment>
<feature type="transmembrane region" description="Helical" evidence="1">
    <location>
        <begin position="382"/>
        <end position="403"/>
    </location>
</feature>
<dbReference type="CDD" id="cd12087">
    <property type="entry name" value="TM_EGFR-like"/>
    <property type="match status" value="1"/>
</dbReference>
<keyword evidence="1" id="KW-0812">Transmembrane</keyword>
<keyword evidence="4" id="KW-1185">Reference proteome</keyword>
<feature type="chain" id="PRO_5041962301" description="Glycoside hydrolase family 76 protein" evidence="2">
    <location>
        <begin position="20"/>
        <end position="451"/>
    </location>
</feature>
<dbReference type="Gene3D" id="1.50.10.20">
    <property type="match status" value="1"/>
</dbReference>
<feature type="signal peptide" evidence="2">
    <location>
        <begin position="1"/>
        <end position="19"/>
    </location>
</feature>
<evidence type="ECO:0000256" key="1">
    <source>
        <dbReference type="SAM" id="Phobius"/>
    </source>
</evidence>
<sequence>MALFLSLVGLLLRVGQVASQLDSPSWNSTMTTSPTEIVRLAGAALDVAVNRLDADGLFDDAGYGIAGNLYSQMAEFDIATNQTKSFGHAAVKAYTAYNNREFLQYAVDSWWFGRSQTLSQSDVSVGKIPGKNFSIPNVCQNATMVGGVFLSDKPAESRIAGTATGYFLVLSALLAEATSDPLYLQAANESADFIHSHLFNARNIVQDYIFTDSDRACEVQTSVDPTSSGLMIEGLSILASITNSTSTRNLLTDLLMAVIPNPAWQGDNGVVSVQGEMGGLMLLRGLATVYTRWSTNTTLRKYVGDYIAVQFNPVTALATASGTNIYGTSWKGPPNTSFSGTSQTLALGSLISAIGLDAAPSSSPAPSLSPAPAPQRNHRSSAILGGTLGGLAILVLILTVVWLMRLRHHRNSKASLTAKGVPKPFLGFVSFSFSFWPISWREAQDFITAFR</sequence>
<name>A0AAD7EU88_9AGAR</name>
<keyword evidence="1" id="KW-0472">Membrane</keyword>
<dbReference type="Proteomes" id="UP001218218">
    <property type="component" value="Unassembled WGS sequence"/>
</dbReference>
<reference evidence="3" key="1">
    <citation type="submission" date="2023-03" db="EMBL/GenBank/DDBJ databases">
        <title>Massive genome expansion in bonnet fungi (Mycena s.s.) driven by repeated elements and novel gene families across ecological guilds.</title>
        <authorList>
            <consortium name="Lawrence Berkeley National Laboratory"/>
            <person name="Harder C.B."/>
            <person name="Miyauchi S."/>
            <person name="Viragh M."/>
            <person name="Kuo A."/>
            <person name="Thoen E."/>
            <person name="Andreopoulos B."/>
            <person name="Lu D."/>
            <person name="Skrede I."/>
            <person name="Drula E."/>
            <person name="Henrissat B."/>
            <person name="Morin E."/>
            <person name="Kohler A."/>
            <person name="Barry K."/>
            <person name="LaButti K."/>
            <person name="Morin E."/>
            <person name="Salamov A."/>
            <person name="Lipzen A."/>
            <person name="Mereny Z."/>
            <person name="Hegedus B."/>
            <person name="Baldrian P."/>
            <person name="Stursova M."/>
            <person name="Weitz H."/>
            <person name="Taylor A."/>
            <person name="Grigoriev I.V."/>
            <person name="Nagy L.G."/>
            <person name="Martin F."/>
            <person name="Kauserud H."/>
        </authorList>
    </citation>
    <scope>NUCLEOTIDE SEQUENCE</scope>
    <source>
        <strain evidence="3">CBHHK002</strain>
    </source>
</reference>
<dbReference type="AlphaFoldDB" id="A0AAD7EU88"/>
<dbReference type="EMBL" id="JARIHO010000013">
    <property type="protein sequence ID" value="KAJ7351410.1"/>
    <property type="molecule type" value="Genomic_DNA"/>
</dbReference>
<evidence type="ECO:0000256" key="2">
    <source>
        <dbReference type="SAM" id="SignalP"/>
    </source>
</evidence>
<protein>
    <recommendedName>
        <fullName evidence="5">Glycoside hydrolase family 76 protein</fullName>
    </recommendedName>
</protein>
<dbReference type="InterPro" id="IPR008928">
    <property type="entry name" value="6-hairpin_glycosidase_sf"/>
</dbReference>
<accession>A0AAD7EU88</accession>
<keyword evidence="2" id="KW-0732">Signal</keyword>
<evidence type="ECO:0008006" key="5">
    <source>
        <dbReference type="Google" id="ProtNLM"/>
    </source>
</evidence>
<dbReference type="SUPFAM" id="SSF48208">
    <property type="entry name" value="Six-hairpin glycosidases"/>
    <property type="match status" value="1"/>
</dbReference>
<evidence type="ECO:0000313" key="4">
    <source>
        <dbReference type="Proteomes" id="UP001218218"/>
    </source>
</evidence>
<keyword evidence="1" id="KW-1133">Transmembrane helix</keyword>